<evidence type="ECO:0000313" key="1">
    <source>
        <dbReference type="EMBL" id="KAJ8491752.1"/>
    </source>
</evidence>
<evidence type="ECO:0008006" key="3">
    <source>
        <dbReference type="Google" id="ProtNLM"/>
    </source>
</evidence>
<dbReference type="AlphaFoldDB" id="A0AAV8QVM0"/>
<proteinExistence type="predicted"/>
<evidence type="ECO:0000313" key="2">
    <source>
        <dbReference type="Proteomes" id="UP001222027"/>
    </source>
</evidence>
<protein>
    <recommendedName>
        <fullName evidence="3">SMP domain-containing protein</fullName>
    </recommendedName>
</protein>
<accession>A0AAV8QVM0</accession>
<comment type="caution">
    <text evidence="1">The sequence shown here is derived from an EMBL/GenBank/DDBJ whole genome shotgun (WGS) entry which is preliminary data.</text>
</comment>
<organism evidence="1 2">
    <name type="scientific">Ensete ventricosum</name>
    <name type="common">Abyssinian banana</name>
    <name type="synonym">Musa ensete</name>
    <dbReference type="NCBI Taxonomy" id="4639"/>
    <lineage>
        <taxon>Eukaryota</taxon>
        <taxon>Viridiplantae</taxon>
        <taxon>Streptophyta</taxon>
        <taxon>Embryophyta</taxon>
        <taxon>Tracheophyta</taxon>
        <taxon>Spermatophyta</taxon>
        <taxon>Magnoliopsida</taxon>
        <taxon>Liliopsida</taxon>
        <taxon>Zingiberales</taxon>
        <taxon>Musaceae</taxon>
        <taxon>Ensete</taxon>
    </lineage>
</organism>
<name>A0AAV8QVM0_ENSVE</name>
<dbReference type="EMBL" id="JAQQAF010000004">
    <property type="protein sequence ID" value="KAJ8491752.1"/>
    <property type="molecule type" value="Genomic_DNA"/>
</dbReference>
<reference evidence="1 2" key="1">
    <citation type="submission" date="2022-12" db="EMBL/GenBank/DDBJ databases">
        <title>Chromosome-scale assembly of the Ensete ventricosum genome.</title>
        <authorList>
            <person name="Dussert Y."/>
            <person name="Stocks J."/>
            <person name="Wendawek A."/>
            <person name="Woldeyes F."/>
            <person name="Nichols R.A."/>
            <person name="Borrell J.S."/>
        </authorList>
    </citation>
    <scope>NUCLEOTIDE SEQUENCE [LARGE SCALE GENOMIC DNA]</scope>
    <source>
        <strain evidence="2">cv. Maze</strain>
        <tissue evidence="1">Seeds</tissue>
    </source>
</reference>
<keyword evidence="2" id="KW-1185">Reference proteome</keyword>
<dbReference type="Proteomes" id="UP001222027">
    <property type="component" value="Unassembled WGS sequence"/>
</dbReference>
<sequence length="93" mass="9752">MSFSCRRRLWWEQAPADVGNGSSLTVGAGAVDSDAEVAVVSGTIEWGREIGKAVSSGAAAKERDGDIMKASTIEAVMGVGGNQQRRWIEKAVA</sequence>
<gene>
    <name evidence="1" type="ORF">OPV22_013473</name>
</gene>